<evidence type="ECO:0000256" key="1">
    <source>
        <dbReference type="SAM" id="MobiDB-lite"/>
    </source>
</evidence>
<accession>A0A1R3GPV7</accession>
<keyword evidence="4" id="KW-1185">Reference proteome</keyword>
<dbReference type="OrthoDB" id="1849062at2759"/>
<feature type="region of interest" description="Disordered" evidence="1">
    <location>
        <begin position="262"/>
        <end position="282"/>
    </location>
</feature>
<feature type="compositionally biased region" description="Polar residues" evidence="1">
    <location>
        <begin position="14"/>
        <end position="30"/>
    </location>
</feature>
<gene>
    <name evidence="3" type="ORF">COLO4_33943</name>
</gene>
<dbReference type="STRING" id="93759.A0A1R3GPV7"/>
<dbReference type="Proteomes" id="UP000187203">
    <property type="component" value="Unassembled WGS sequence"/>
</dbReference>
<feature type="compositionally biased region" description="Basic and acidic residues" evidence="1">
    <location>
        <begin position="272"/>
        <end position="282"/>
    </location>
</feature>
<dbReference type="PANTHER" id="PTHR31549">
    <property type="entry name" value="PROTEIN, PUTATIVE (DUF247)-RELATED-RELATED"/>
    <property type="match status" value="1"/>
</dbReference>
<evidence type="ECO:0000256" key="2">
    <source>
        <dbReference type="SAM" id="Phobius"/>
    </source>
</evidence>
<dbReference type="InterPro" id="IPR004158">
    <property type="entry name" value="DUF247_pln"/>
</dbReference>
<dbReference type="Pfam" id="PF03140">
    <property type="entry name" value="DUF247"/>
    <property type="match status" value="1"/>
</dbReference>
<protein>
    <submittedName>
        <fullName evidence="3">Uncharacterized protein</fullName>
    </submittedName>
</protein>
<sequence>MSSTDGVIGDVEVPSTTVIRRGSSDQTSRCNYTPQETIISVEERNFHLSNSELEKLGSLEQALDADSTAQPLIQRVPSILARKKDFHKYFRPKMIAIGPLHHDDPDLQKAEKLKHKLAAYFIKEHGLEKEMLYSKIKMEIGNLKKCYNPKEIEQYYDDDEKLSWMFFLDGCALLQAIYLFHAPDKEVAKKELRDLNIKSDLLTTVYVDFFLLENQIPYRVLDLLTSSSCNHGEQFKESIGKFIDGNVMTRAEKKKECRRLKQIEKKGKKRQKPEQKREPPHLVHLLRERLVDKDPRHGDWGYGCRRLSNYILRKRKHMSGGHPHTVRNVKELREAGIWFTPSETSYLKDISFNRICFVGKLHLPTITVDDSTGPKFMNLIAYEMCPDFDNDFTVMSYICFLDALIDEAEDVKALRDADVLHNALGSDEEVAKLFNKMNTDLVNTRLIYDQVREQIQNHCRNRWINYAAQAYHTHFTSPWTFLAFAGAIAALALSAVQTYYSILQSRKES</sequence>
<reference evidence="4" key="1">
    <citation type="submission" date="2013-09" db="EMBL/GenBank/DDBJ databases">
        <title>Corchorus olitorius genome sequencing.</title>
        <authorList>
            <person name="Alam M."/>
            <person name="Haque M.S."/>
            <person name="Islam M.S."/>
            <person name="Emdad E.M."/>
            <person name="Islam M.M."/>
            <person name="Ahmed B."/>
            <person name="Halim A."/>
            <person name="Hossen Q.M.M."/>
            <person name="Hossain M.Z."/>
            <person name="Ahmed R."/>
            <person name="Khan M.M."/>
            <person name="Islam R."/>
            <person name="Rashid M.M."/>
            <person name="Khan S.A."/>
            <person name="Rahman M.S."/>
            <person name="Alam M."/>
            <person name="Yahiya A.S."/>
            <person name="Khan M.S."/>
            <person name="Azam M.S."/>
            <person name="Haque T."/>
            <person name="Lashkar M.Z.H."/>
            <person name="Akhand A.I."/>
            <person name="Morshed G."/>
            <person name="Roy S."/>
            <person name="Uddin K.S."/>
            <person name="Rabeya T."/>
            <person name="Hossain A.S."/>
            <person name="Chowdhury A."/>
            <person name="Snigdha A.R."/>
            <person name="Mortoza M.S."/>
            <person name="Matin S.A."/>
            <person name="Hoque S.M.E."/>
            <person name="Islam M.K."/>
            <person name="Roy D.K."/>
            <person name="Haider R."/>
            <person name="Moosa M.M."/>
            <person name="Elias S.M."/>
            <person name="Hasan A.M."/>
            <person name="Jahan S."/>
            <person name="Shafiuddin M."/>
            <person name="Mahmood N."/>
            <person name="Shommy N.S."/>
        </authorList>
    </citation>
    <scope>NUCLEOTIDE SEQUENCE [LARGE SCALE GENOMIC DNA]</scope>
    <source>
        <strain evidence="4">cv. O-4</strain>
    </source>
</reference>
<dbReference type="EMBL" id="AWUE01021969">
    <property type="protein sequence ID" value="OMO60096.1"/>
    <property type="molecule type" value="Genomic_DNA"/>
</dbReference>
<feature type="transmembrane region" description="Helical" evidence="2">
    <location>
        <begin position="479"/>
        <end position="500"/>
    </location>
</feature>
<evidence type="ECO:0000313" key="4">
    <source>
        <dbReference type="Proteomes" id="UP000187203"/>
    </source>
</evidence>
<name>A0A1R3GPV7_9ROSI</name>
<keyword evidence="2" id="KW-1133">Transmembrane helix</keyword>
<evidence type="ECO:0000313" key="3">
    <source>
        <dbReference type="EMBL" id="OMO60096.1"/>
    </source>
</evidence>
<proteinExistence type="predicted"/>
<feature type="region of interest" description="Disordered" evidence="1">
    <location>
        <begin position="1"/>
        <end position="30"/>
    </location>
</feature>
<organism evidence="3 4">
    <name type="scientific">Corchorus olitorius</name>
    <dbReference type="NCBI Taxonomy" id="93759"/>
    <lineage>
        <taxon>Eukaryota</taxon>
        <taxon>Viridiplantae</taxon>
        <taxon>Streptophyta</taxon>
        <taxon>Embryophyta</taxon>
        <taxon>Tracheophyta</taxon>
        <taxon>Spermatophyta</taxon>
        <taxon>Magnoliopsida</taxon>
        <taxon>eudicotyledons</taxon>
        <taxon>Gunneridae</taxon>
        <taxon>Pentapetalae</taxon>
        <taxon>rosids</taxon>
        <taxon>malvids</taxon>
        <taxon>Malvales</taxon>
        <taxon>Malvaceae</taxon>
        <taxon>Grewioideae</taxon>
        <taxon>Apeibeae</taxon>
        <taxon>Corchorus</taxon>
    </lineage>
</organism>
<comment type="caution">
    <text evidence="3">The sequence shown here is derived from an EMBL/GenBank/DDBJ whole genome shotgun (WGS) entry which is preliminary data.</text>
</comment>
<keyword evidence="2" id="KW-0472">Membrane</keyword>
<dbReference type="PANTHER" id="PTHR31549:SF260">
    <property type="match status" value="1"/>
</dbReference>
<dbReference type="AlphaFoldDB" id="A0A1R3GPV7"/>
<keyword evidence="2" id="KW-0812">Transmembrane</keyword>